<keyword evidence="2" id="KW-1185">Reference proteome</keyword>
<sequence>MATAAVEPAPTTTEPTEKILLVPSAANDASSEAQISTVDSKSIREGNVPPSPEENVPVTKPFEHPEPACKPAAPVTLTTDQQSKYDELLKTAKSWETLPKTSTKNAEQTPILDEERMWLTRECLLRYLRASKWHLAQATTRLHSTLIWRREYGTDTFTADYISEENATGKQVILGYDNEGRPCLYLLPNKQNTKNSPKQVEHLVFMLERTLEITPPGQETLALLVDFRNSSAGSNPSVGTGRQVLNILQNHYPERLGRALITHLPWYVTTFLKLISPFIDPVTKTKMRYNEPLTDHIPASQLMKNAGGDVDFEYNHEVYWPTLNALADERRKARKARWESAGKCIGESEIYLWGGGEKSVGAMDEEVIEAVQGLAVKEGEGQETKAES</sequence>
<protein>
    <submittedName>
        <fullName evidence="1">CRAL/TRIO domain-containing protein</fullName>
    </submittedName>
</protein>
<dbReference type="EMBL" id="MU003514">
    <property type="protein sequence ID" value="KAF2468912.1"/>
    <property type="molecule type" value="Genomic_DNA"/>
</dbReference>
<proteinExistence type="predicted"/>
<accession>A0ACB6QRJ6</accession>
<dbReference type="Proteomes" id="UP000799755">
    <property type="component" value="Unassembled WGS sequence"/>
</dbReference>
<evidence type="ECO:0000313" key="2">
    <source>
        <dbReference type="Proteomes" id="UP000799755"/>
    </source>
</evidence>
<gene>
    <name evidence="1" type="ORF">BDR25DRAFT_289898</name>
</gene>
<evidence type="ECO:0000313" key="1">
    <source>
        <dbReference type="EMBL" id="KAF2468912.1"/>
    </source>
</evidence>
<reference evidence="1" key="1">
    <citation type="journal article" date="2020" name="Stud. Mycol.">
        <title>101 Dothideomycetes genomes: a test case for predicting lifestyles and emergence of pathogens.</title>
        <authorList>
            <person name="Haridas S."/>
            <person name="Albert R."/>
            <person name="Binder M."/>
            <person name="Bloem J."/>
            <person name="Labutti K."/>
            <person name="Salamov A."/>
            <person name="Andreopoulos B."/>
            <person name="Baker S."/>
            <person name="Barry K."/>
            <person name="Bills G."/>
            <person name="Bluhm B."/>
            <person name="Cannon C."/>
            <person name="Castanera R."/>
            <person name="Culley D."/>
            <person name="Daum C."/>
            <person name="Ezra D."/>
            <person name="Gonzalez J."/>
            <person name="Henrissat B."/>
            <person name="Kuo A."/>
            <person name="Liang C."/>
            <person name="Lipzen A."/>
            <person name="Lutzoni F."/>
            <person name="Magnuson J."/>
            <person name="Mondo S."/>
            <person name="Nolan M."/>
            <person name="Ohm R."/>
            <person name="Pangilinan J."/>
            <person name="Park H.-J."/>
            <person name="Ramirez L."/>
            <person name="Alfaro M."/>
            <person name="Sun H."/>
            <person name="Tritt A."/>
            <person name="Yoshinaga Y."/>
            <person name="Zwiers L.-H."/>
            <person name="Turgeon B."/>
            <person name="Goodwin S."/>
            <person name="Spatafora J."/>
            <person name="Crous P."/>
            <person name="Grigoriev I."/>
        </authorList>
    </citation>
    <scope>NUCLEOTIDE SEQUENCE</scope>
    <source>
        <strain evidence="1">ATCC 200398</strain>
    </source>
</reference>
<organism evidence="1 2">
    <name type="scientific">Lindgomyces ingoldianus</name>
    <dbReference type="NCBI Taxonomy" id="673940"/>
    <lineage>
        <taxon>Eukaryota</taxon>
        <taxon>Fungi</taxon>
        <taxon>Dikarya</taxon>
        <taxon>Ascomycota</taxon>
        <taxon>Pezizomycotina</taxon>
        <taxon>Dothideomycetes</taxon>
        <taxon>Pleosporomycetidae</taxon>
        <taxon>Pleosporales</taxon>
        <taxon>Lindgomycetaceae</taxon>
        <taxon>Lindgomyces</taxon>
    </lineage>
</organism>
<name>A0ACB6QRJ6_9PLEO</name>
<comment type="caution">
    <text evidence="1">The sequence shown here is derived from an EMBL/GenBank/DDBJ whole genome shotgun (WGS) entry which is preliminary data.</text>
</comment>